<evidence type="ECO:0000256" key="4">
    <source>
        <dbReference type="ARBA" id="ARBA00022517"/>
    </source>
</evidence>
<evidence type="ECO:0000256" key="5">
    <source>
        <dbReference type="ARBA" id="ARBA00031841"/>
    </source>
</evidence>
<dbReference type="EMBL" id="JAUOPB010000003">
    <property type="protein sequence ID" value="MDO6421699.1"/>
    <property type="molecule type" value="Genomic_DNA"/>
</dbReference>
<protein>
    <recommendedName>
        <fullName evidence="3">Large ribosomal RNA subunit accumulation protein YceD</fullName>
    </recommendedName>
    <alternativeName>
        <fullName evidence="5">23S rRNA accumulation protein YceD</fullName>
    </alternativeName>
</protein>
<dbReference type="Proteomes" id="UP001169760">
    <property type="component" value="Unassembled WGS sequence"/>
</dbReference>
<name>A0AAW7X5N2_9GAMM</name>
<comment type="similarity">
    <text evidence="2">Belongs to the DUF177 domain family.</text>
</comment>
<comment type="function">
    <text evidence="1">Plays a role in synthesis, processing and/or stability of 23S rRNA.</text>
</comment>
<dbReference type="InterPro" id="IPR039255">
    <property type="entry name" value="YceD_bac"/>
</dbReference>
<evidence type="ECO:0000256" key="2">
    <source>
        <dbReference type="ARBA" id="ARBA00010740"/>
    </source>
</evidence>
<accession>A0AAW7X5N2</accession>
<evidence type="ECO:0000313" key="6">
    <source>
        <dbReference type="EMBL" id="MDO6421699.1"/>
    </source>
</evidence>
<dbReference type="PANTHER" id="PTHR38099">
    <property type="entry name" value="LARGE RIBOSOMAL RNA SUBUNIT ACCUMULATION PROTEIN YCED"/>
    <property type="match status" value="1"/>
</dbReference>
<sequence length="173" mass="19540">MRLPQYIEPRKLAQKAGSFDGDMLPEDMPRVMEAIASCESVNAKLQFDIEDQRRRTMRGSIQGDLKLVCQRCLQPVDYKLDVEVNLAMVWDEDQAKKLPGYIEPWIVGEDPEDLHAILEEEVLLALPVVAFHDEDCIDASLLSVGEEVKQPEKSENPFLVLAALKSKSDSNQD</sequence>
<evidence type="ECO:0000256" key="1">
    <source>
        <dbReference type="ARBA" id="ARBA00002868"/>
    </source>
</evidence>
<reference evidence="6" key="1">
    <citation type="submission" date="2023-07" db="EMBL/GenBank/DDBJ databases">
        <title>Genome content predicts the carbon catabolic preferences of heterotrophic bacteria.</title>
        <authorList>
            <person name="Gralka M."/>
        </authorList>
    </citation>
    <scope>NUCLEOTIDE SEQUENCE</scope>
    <source>
        <strain evidence="6">I3M17_2</strain>
    </source>
</reference>
<evidence type="ECO:0000313" key="7">
    <source>
        <dbReference type="Proteomes" id="UP001169760"/>
    </source>
</evidence>
<proteinExistence type="inferred from homology"/>
<keyword evidence="4" id="KW-0690">Ribosome biogenesis</keyword>
<dbReference type="AlphaFoldDB" id="A0AAW7X5N2"/>
<organism evidence="6 7">
    <name type="scientific">Saccharophagus degradans</name>
    <dbReference type="NCBI Taxonomy" id="86304"/>
    <lineage>
        <taxon>Bacteria</taxon>
        <taxon>Pseudomonadati</taxon>
        <taxon>Pseudomonadota</taxon>
        <taxon>Gammaproteobacteria</taxon>
        <taxon>Cellvibrionales</taxon>
        <taxon>Cellvibrionaceae</taxon>
        <taxon>Saccharophagus</taxon>
    </lineage>
</organism>
<evidence type="ECO:0000256" key="3">
    <source>
        <dbReference type="ARBA" id="ARBA00015716"/>
    </source>
</evidence>
<dbReference type="GO" id="GO:0042254">
    <property type="term" value="P:ribosome biogenesis"/>
    <property type="evidence" value="ECO:0007669"/>
    <property type="project" value="UniProtKB-KW"/>
</dbReference>
<comment type="caution">
    <text evidence="6">The sequence shown here is derived from an EMBL/GenBank/DDBJ whole genome shotgun (WGS) entry which is preliminary data.</text>
</comment>
<dbReference type="RefSeq" id="WP_216062663.1">
    <property type="nucleotide sequence ID" value="NZ_JAHKPP010000005.1"/>
</dbReference>
<dbReference type="InterPro" id="IPR003772">
    <property type="entry name" value="YceD"/>
</dbReference>
<dbReference type="PANTHER" id="PTHR38099:SF1">
    <property type="entry name" value="LARGE RIBOSOMAL RNA SUBUNIT ACCUMULATION PROTEIN YCED"/>
    <property type="match status" value="1"/>
</dbReference>
<gene>
    <name evidence="6" type="ORF">Q4521_04360</name>
</gene>
<dbReference type="Pfam" id="PF02620">
    <property type="entry name" value="YceD"/>
    <property type="match status" value="1"/>
</dbReference>
<dbReference type="GO" id="GO:0005829">
    <property type="term" value="C:cytosol"/>
    <property type="evidence" value="ECO:0007669"/>
    <property type="project" value="TreeGrafter"/>
</dbReference>